<dbReference type="PANTHER" id="PTHR24083">
    <property type="entry name" value="NUCLEAR HORMONE RECEPTOR"/>
    <property type="match status" value="1"/>
</dbReference>
<evidence type="ECO:0000256" key="4">
    <source>
        <dbReference type="ARBA" id="ARBA00023015"/>
    </source>
</evidence>
<dbReference type="InterPro" id="IPR035500">
    <property type="entry name" value="NHR-like_dom_sf"/>
</dbReference>
<keyword evidence="5" id="KW-0238">DNA-binding</keyword>
<keyword evidence="1" id="KW-0479">Metal-binding</keyword>
<sequence>MELGQPSSVISIAWLITGSCRDASASSLGLTICSAPDSRTAFTWSSAGSSSMLSLRAPCREKSPERRPTLEVCGDRSSGKHYGVYSCDGCSGFFKRSIHKGRAYACKAQGDGRDRGAARARSPQRQAAEVAQQSDSHAAQLIGGLPQPRHGPWFDSAACPTVVEDFNTNSIDGSSGSGGQLSSAGAASGIFSGRGDVQLEASAGATASPAAAPPPPLYPPPMPPASSAAAYLHAAAGVPLVHALISAELLNRWMPLQTVGEQRSLPPARQLVSIASWCRSLPAFLLLPRDDQLALFRNAWRQLVTIATVQALCQQGAGRGGEAPDECTRRMLSRFGTATPDMLEFACLKAVALFRTDGEHEIGESALVETLQDQAQLLLAEYTRHHYPRQAARFGRLLLMLSSQPQSPAAVGQSSADQSAATTDADNSSDPDWFSADQLISE</sequence>
<protein>
    <submittedName>
        <fullName evidence="13">Nuclear receptor domain-containing protein</fullName>
    </submittedName>
</protein>
<keyword evidence="3" id="KW-0862">Zinc</keyword>
<evidence type="ECO:0000256" key="2">
    <source>
        <dbReference type="ARBA" id="ARBA00022771"/>
    </source>
</evidence>
<dbReference type="Gene3D" id="3.30.50.10">
    <property type="entry name" value="Erythroid Transcription Factor GATA-1, subunit A"/>
    <property type="match status" value="1"/>
</dbReference>
<keyword evidence="6" id="KW-0804">Transcription</keyword>
<dbReference type="PROSITE" id="PS51030">
    <property type="entry name" value="NUCLEAR_REC_DBD_2"/>
    <property type="match status" value="1"/>
</dbReference>
<evidence type="ECO:0000313" key="13">
    <source>
        <dbReference type="WBParaSite" id="snap_masked-unitig_4841-processed-gene-0.1-mRNA-1"/>
    </source>
</evidence>
<evidence type="ECO:0000313" key="12">
    <source>
        <dbReference type="Proteomes" id="UP000095280"/>
    </source>
</evidence>
<keyword evidence="12" id="KW-1185">Reference proteome</keyword>
<dbReference type="GO" id="GO:0043565">
    <property type="term" value="F:sequence-specific DNA binding"/>
    <property type="evidence" value="ECO:0007669"/>
    <property type="project" value="InterPro"/>
</dbReference>
<dbReference type="GO" id="GO:0008270">
    <property type="term" value="F:zinc ion binding"/>
    <property type="evidence" value="ECO:0007669"/>
    <property type="project" value="UniProtKB-KW"/>
</dbReference>
<dbReference type="Pfam" id="PF00105">
    <property type="entry name" value="zf-C4"/>
    <property type="match status" value="1"/>
</dbReference>
<name>A0A1I8JS37_9PLAT</name>
<dbReference type="Proteomes" id="UP000095280">
    <property type="component" value="Unplaced"/>
</dbReference>
<feature type="domain" description="NR LBD" evidence="11">
    <location>
        <begin position="236"/>
        <end position="437"/>
    </location>
</feature>
<keyword evidence="8" id="KW-0539">Nucleus</keyword>
<dbReference type="InterPro" id="IPR000536">
    <property type="entry name" value="Nucl_hrmn_rcpt_lig-bd"/>
</dbReference>
<evidence type="ECO:0000256" key="5">
    <source>
        <dbReference type="ARBA" id="ARBA00023125"/>
    </source>
</evidence>
<feature type="domain" description="Nuclear receptor" evidence="10">
    <location>
        <begin position="67"/>
        <end position="111"/>
    </location>
</feature>
<dbReference type="SMART" id="SM00430">
    <property type="entry name" value="HOLI"/>
    <property type="match status" value="1"/>
</dbReference>
<evidence type="ECO:0000256" key="8">
    <source>
        <dbReference type="ARBA" id="ARBA00023242"/>
    </source>
</evidence>
<dbReference type="PRINTS" id="PR00047">
    <property type="entry name" value="STROIDFINGER"/>
</dbReference>
<evidence type="ECO:0000256" key="7">
    <source>
        <dbReference type="ARBA" id="ARBA00023170"/>
    </source>
</evidence>
<dbReference type="SMART" id="SM00399">
    <property type="entry name" value="ZnF_C4"/>
    <property type="match status" value="1"/>
</dbReference>
<dbReference type="InterPro" id="IPR013088">
    <property type="entry name" value="Znf_NHR/GATA"/>
</dbReference>
<proteinExistence type="predicted"/>
<dbReference type="WBParaSite" id="snap_masked-unitig_4841-processed-gene-0.1-mRNA-1">
    <property type="protein sequence ID" value="snap_masked-unitig_4841-processed-gene-0.1-mRNA-1"/>
    <property type="gene ID" value="snap_masked-unitig_4841-processed-gene-0.1"/>
</dbReference>
<feature type="region of interest" description="Disordered" evidence="9">
    <location>
        <begin position="407"/>
        <end position="442"/>
    </location>
</feature>
<dbReference type="Gene3D" id="1.10.565.10">
    <property type="entry name" value="Retinoid X Receptor"/>
    <property type="match status" value="2"/>
</dbReference>
<evidence type="ECO:0000259" key="11">
    <source>
        <dbReference type="PROSITE" id="PS51843"/>
    </source>
</evidence>
<dbReference type="Pfam" id="PF00104">
    <property type="entry name" value="Hormone_recep"/>
    <property type="match status" value="1"/>
</dbReference>
<dbReference type="PROSITE" id="PS51843">
    <property type="entry name" value="NR_LBD"/>
    <property type="match status" value="1"/>
</dbReference>
<dbReference type="InterPro" id="IPR001628">
    <property type="entry name" value="Znf_hrmn_rcpt"/>
</dbReference>
<keyword evidence="2" id="KW-0863">Zinc-finger</keyword>
<evidence type="ECO:0000259" key="10">
    <source>
        <dbReference type="PROSITE" id="PS51030"/>
    </source>
</evidence>
<dbReference type="AlphaFoldDB" id="A0A1I8JS37"/>
<dbReference type="GO" id="GO:0003700">
    <property type="term" value="F:DNA-binding transcription factor activity"/>
    <property type="evidence" value="ECO:0007669"/>
    <property type="project" value="InterPro"/>
</dbReference>
<evidence type="ECO:0000256" key="9">
    <source>
        <dbReference type="SAM" id="MobiDB-lite"/>
    </source>
</evidence>
<reference evidence="13" key="1">
    <citation type="submission" date="2016-11" db="UniProtKB">
        <authorList>
            <consortium name="WormBaseParasite"/>
        </authorList>
    </citation>
    <scope>IDENTIFICATION</scope>
</reference>
<feature type="region of interest" description="Disordered" evidence="9">
    <location>
        <begin position="109"/>
        <end position="137"/>
    </location>
</feature>
<dbReference type="InterPro" id="IPR050274">
    <property type="entry name" value="Nuclear_hormone_rcpt_NR2"/>
</dbReference>
<evidence type="ECO:0000256" key="1">
    <source>
        <dbReference type="ARBA" id="ARBA00022723"/>
    </source>
</evidence>
<organism evidence="12 13">
    <name type="scientific">Macrostomum lignano</name>
    <dbReference type="NCBI Taxonomy" id="282301"/>
    <lineage>
        <taxon>Eukaryota</taxon>
        <taxon>Metazoa</taxon>
        <taxon>Spiralia</taxon>
        <taxon>Lophotrochozoa</taxon>
        <taxon>Platyhelminthes</taxon>
        <taxon>Rhabditophora</taxon>
        <taxon>Macrostomorpha</taxon>
        <taxon>Macrostomida</taxon>
        <taxon>Macrostomidae</taxon>
        <taxon>Macrostomum</taxon>
    </lineage>
</organism>
<keyword evidence="7" id="KW-0675">Receptor</keyword>
<keyword evidence="4" id="KW-0805">Transcription regulation</keyword>
<feature type="compositionally biased region" description="Low complexity" evidence="9">
    <location>
        <begin position="119"/>
        <end position="128"/>
    </location>
</feature>
<dbReference type="SUPFAM" id="SSF48508">
    <property type="entry name" value="Nuclear receptor ligand-binding domain"/>
    <property type="match status" value="1"/>
</dbReference>
<evidence type="ECO:0000256" key="3">
    <source>
        <dbReference type="ARBA" id="ARBA00022833"/>
    </source>
</evidence>
<evidence type="ECO:0000256" key="6">
    <source>
        <dbReference type="ARBA" id="ARBA00023163"/>
    </source>
</evidence>
<accession>A0A1I8JS37</accession>
<feature type="compositionally biased region" description="Low complexity" evidence="9">
    <location>
        <begin position="407"/>
        <end position="430"/>
    </location>
</feature>
<dbReference type="SUPFAM" id="SSF57716">
    <property type="entry name" value="Glucocorticoid receptor-like (DNA-binding domain)"/>
    <property type="match status" value="1"/>
</dbReference>